<feature type="region of interest" description="Disordered" evidence="2">
    <location>
        <begin position="1346"/>
        <end position="1381"/>
    </location>
</feature>
<feature type="coiled-coil region" evidence="1">
    <location>
        <begin position="869"/>
        <end position="896"/>
    </location>
</feature>
<organism evidence="3 4">
    <name type="scientific">Aedes albopictus</name>
    <name type="common">Asian tiger mosquito</name>
    <name type="synonym">Stegomyia albopicta</name>
    <dbReference type="NCBI Taxonomy" id="7160"/>
    <lineage>
        <taxon>Eukaryota</taxon>
        <taxon>Metazoa</taxon>
        <taxon>Ecdysozoa</taxon>
        <taxon>Arthropoda</taxon>
        <taxon>Hexapoda</taxon>
        <taxon>Insecta</taxon>
        <taxon>Pterygota</taxon>
        <taxon>Neoptera</taxon>
        <taxon>Endopterygota</taxon>
        <taxon>Diptera</taxon>
        <taxon>Nematocera</taxon>
        <taxon>Culicoidea</taxon>
        <taxon>Culicidae</taxon>
        <taxon>Culicinae</taxon>
        <taxon>Aedini</taxon>
        <taxon>Aedes</taxon>
        <taxon>Stegomyia</taxon>
    </lineage>
</organism>
<evidence type="ECO:0000313" key="4">
    <source>
        <dbReference type="Proteomes" id="UP000069940"/>
    </source>
</evidence>
<dbReference type="EnsemblMetazoa" id="AALFPA23_004816.R5978">
    <property type="protein sequence ID" value="AALFPA23_004816.P5978"/>
    <property type="gene ID" value="AALFPA23_004816"/>
</dbReference>
<sequence length="1614" mass="182677">MREESFIEAIDHLKHADKLEPVNALHFPENLENVEENISAPEANRKSESISCDATQEDVDFINKTMATSTENEAGSIQVSDVQPCTDNVHTSLPLEVELVICEDDENIKTPKERENDEENALVIMRDESIMDASDYPEHAEQLDRVIVPQDDLIKDEQPSDTSEKFEWNKASLDNVSDSTGADYDVPIAKHVNDEEIVLIEMPEKGVELESTNHASQSLDKQQQICGDVENDEKTRVDEDEEENALIQMRDESFNMASDHFEHAENVDSVNVLHLQENIVNPSKEAERMGESVPCESVLQTSTENKAGNTQIADIVVVCNDEENLEKIGEGKDDEENSSVMIGDEPIMETLALPEDADILDLVKEDLCKEKQPSDTSDEFEFTKASLDYASDSAGSQHVPTDEMKPNHAENMNENIVLQETERDSEPIACDAEKENTDFTCTVLKDFDTNEESKIYVSDAQPCDEDYDVKIREGVDEEEEALIKMREESFMKTSDHPEHAEKVEPVIVQQEKMDEDKQHRDVSEGSEQSKVLLDNAFYCTDADHDSKDTLINDENLVLRKIQEEELVTNHPESKENLEEKICSQETESKTMLCDAVKDSTDTNTALEILVKNEAGESQVSDVPPCIENVNISQTLEIQLMISDNAENDEKATGGENQEENALIIIRRQNSMEEKLDNLESADHIVQGATLDSNTNVAQYQSQLSEEPQPALTKTTVQIDSENVNDPINLQHIPRVDFIDKDNSSVQDEMSNYSENIENLEKPILSQEDCTLNSIVTMSNVTKNDEIISQCISREDKAIVNNNKPDSFDVYDIKTTTNSLDNSEDDTPEKDKRNFSNENEKNQFHSYWKYRDAELLDALYKISIETDQPIGSIEEELDTFNKNYNDAEERMKSYMYEMRNVSKYFDYNDAEVKHNLLRVSDDTKNIQQYISDSNSDITPKANYSILEAEQSVTNASIDEKNLIIQNTNIAPEIAQDASDLSKDTQNKIQNRIETFVYELNDVIDHWKYADAESMYVAYKSPIVTSLNDADHDEISKQGEPNKQELSTSILSTSVAASIENEKGEHILFDELNNKLNRPSDYDEDAPIKAPESPLNNQATSFIYEAKVYHDYWKYADAETLNMTYRTQPVTSTECVKYKELTKDMPKHESCILDKSDMSDEVTQNENKAEKPSKIEPLYSEVVSGNTKHKSNKLAVEATNFEPDEKCSTLNYDEETSGELAKNQNTNNLSEVQHVDITMENIVPILPKAGLDDPHIISSEDLDQHNIEKLSQCRIEVVKEVPLQTESDEKYDDGKETNFFKSTINEEHDISKETAPIEFVDIDAKATNSSESTNEVNNDICIKINQHDREEKSHHTTENFKITAAQNTPKSAENEYTNDEPKESIISCIEPSALSIGMDGDGPEKAQLLSTPHQLEAFWKDKPLYDDAESTYIKSMENLNKCIVPEQDYPRAVDSIVDEQVPTQLTQTSNNILTQPLLQNPATNSNLSVPPPNPPNTLLGTTSTVNIRNPKETVDDCTIYEQTLSESVENILQSLLNEELKMNNLPYDNMNSLIKGLQVLIEKLSEYKEQNYAISTSLPQNADYKIKESVRLIDERIDFLRQRAQDGLEKIQVNMS</sequence>
<feature type="compositionally biased region" description="Basic and acidic residues" evidence="2">
    <location>
        <begin position="1346"/>
        <end position="1356"/>
    </location>
</feature>
<feature type="compositionally biased region" description="Basic and acidic residues" evidence="2">
    <location>
        <begin position="828"/>
        <end position="837"/>
    </location>
</feature>
<keyword evidence="1" id="KW-0175">Coiled coil</keyword>
<feature type="compositionally biased region" description="Polar residues" evidence="2">
    <location>
        <begin position="1362"/>
        <end position="1373"/>
    </location>
</feature>
<reference evidence="3" key="2">
    <citation type="submission" date="2025-05" db="UniProtKB">
        <authorList>
            <consortium name="EnsemblMetazoa"/>
        </authorList>
    </citation>
    <scope>IDENTIFICATION</scope>
    <source>
        <strain evidence="3">Foshan</strain>
    </source>
</reference>
<accession>A0ABM1Y1G7</accession>
<dbReference type="Proteomes" id="UP000069940">
    <property type="component" value="Unassembled WGS sequence"/>
</dbReference>
<dbReference type="GeneID" id="134287340"/>
<dbReference type="RefSeq" id="XP_062704979.1">
    <property type="nucleotide sequence ID" value="XM_062848995.1"/>
</dbReference>
<feature type="region of interest" description="Disordered" evidence="2">
    <location>
        <begin position="816"/>
        <end position="837"/>
    </location>
</feature>
<keyword evidence="4" id="KW-1185">Reference proteome</keyword>
<evidence type="ECO:0000256" key="2">
    <source>
        <dbReference type="SAM" id="MobiDB-lite"/>
    </source>
</evidence>
<reference evidence="4" key="1">
    <citation type="journal article" date="2015" name="Proc. Natl. Acad. Sci. U.S.A.">
        <title>Genome sequence of the Asian Tiger mosquito, Aedes albopictus, reveals insights into its biology, genetics, and evolution.</title>
        <authorList>
            <person name="Chen X.G."/>
            <person name="Jiang X."/>
            <person name="Gu J."/>
            <person name="Xu M."/>
            <person name="Wu Y."/>
            <person name="Deng Y."/>
            <person name="Zhang C."/>
            <person name="Bonizzoni M."/>
            <person name="Dermauw W."/>
            <person name="Vontas J."/>
            <person name="Armbruster P."/>
            <person name="Huang X."/>
            <person name="Yang Y."/>
            <person name="Zhang H."/>
            <person name="He W."/>
            <person name="Peng H."/>
            <person name="Liu Y."/>
            <person name="Wu K."/>
            <person name="Chen J."/>
            <person name="Lirakis M."/>
            <person name="Topalis P."/>
            <person name="Van Leeuwen T."/>
            <person name="Hall A.B."/>
            <person name="Jiang X."/>
            <person name="Thorpe C."/>
            <person name="Mueller R.L."/>
            <person name="Sun C."/>
            <person name="Waterhouse R.M."/>
            <person name="Yan G."/>
            <person name="Tu Z.J."/>
            <person name="Fang X."/>
            <person name="James A.A."/>
        </authorList>
    </citation>
    <scope>NUCLEOTIDE SEQUENCE [LARGE SCALE GENOMIC DNA]</scope>
    <source>
        <strain evidence="4">Foshan</strain>
    </source>
</reference>
<evidence type="ECO:0000313" key="3">
    <source>
        <dbReference type="EnsemblMetazoa" id="AALFPA23_004816.P5978"/>
    </source>
</evidence>
<evidence type="ECO:0000256" key="1">
    <source>
        <dbReference type="SAM" id="Coils"/>
    </source>
</evidence>
<proteinExistence type="predicted"/>
<protein>
    <submittedName>
        <fullName evidence="3">Uncharacterized protein</fullName>
    </submittedName>
</protein>
<name>A0ABM1Y1G7_AEDAL</name>